<dbReference type="AlphaFoldDB" id="A0A367FQQ8"/>
<keyword evidence="6" id="KW-1185">Reference proteome</keyword>
<accession>A0A367FQQ8</accession>
<comment type="caution">
    <text evidence="5">The sequence shown here is derived from an EMBL/GenBank/DDBJ whole genome shotgun (WGS) entry which is preliminary data.</text>
</comment>
<dbReference type="GO" id="GO:0003729">
    <property type="term" value="F:mRNA binding"/>
    <property type="evidence" value="ECO:0007669"/>
    <property type="project" value="UniProtKB-ARBA"/>
</dbReference>
<dbReference type="Gene3D" id="2.40.50.140">
    <property type="entry name" value="Nucleic acid-binding proteins"/>
    <property type="match status" value="2"/>
</dbReference>
<proteinExistence type="inferred from homology"/>
<protein>
    <submittedName>
        <fullName evidence="5">S1 RNA-binding domain-containing protein</fullName>
    </submittedName>
</protein>
<evidence type="ECO:0000256" key="1">
    <source>
        <dbReference type="ARBA" id="ARBA00006767"/>
    </source>
</evidence>
<dbReference type="GO" id="GO:0005737">
    <property type="term" value="C:cytoplasm"/>
    <property type="evidence" value="ECO:0007669"/>
    <property type="project" value="UniProtKB-ARBA"/>
</dbReference>
<evidence type="ECO:0000256" key="3">
    <source>
        <dbReference type="ARBA" id="ARBA00023274"/>
    </source>
</evidence>
<feature type="domain" description="S1 motif" evidence="4">
    <location>
        <begin position="107"/>
        <end position="176"/>
    </location>
</feature>
<feature type="domain" description="S1 motif" evidence="4">
    <location>
        <begin position="23"/>
        <end position="91"/>
    </location>
</feature>
<keyword evidence="3" id="KW-0687">Ribonucleoprotein</keyword>
<dbReference type="PANTHER" id="PTHR10724">
    <property type="entry name" value="30S RIBOSOMAL PROTEIN S1"/>
    <property type="match status" value="1"/>
</dbReference>
<dbReference type="CDD" id="cd05688">
    <property type="entry name" value="S1_RPS1_repeat_ec3"/>
    <property type="match status" value="1"/>
</dbReference>
<dbReference type="SMART" id="SM00316">
    <property type="entry name" value="S1"/>
    <property type="match status" value="2"/>
</dbReference>
<dbReference type="InterPro" id="IPR003029">
    <property type="entry name" value="S1_domain"/>
</dbReference>
<dbReference type="EMBL" id="QOIL01000002">
    <property type="protein sequence ID" value="RCG32611.1"/>
    <property type="molecule type" value="Genomic_DNA"/>
</dbReference>
<dbReference type="PROSITE" id="PS50126">
    <property type="entry name" value="S1"/>
    <property type="match status" value="2"/>
</dbReference>
<dbReference type="Pfam" id="PF00575">
    <property type="entry name" value="S1"/>
    <property type="match status" value="2"/>
</dbReference>
<name>A0A367FQQ8_9ACTN</name>
<keyword evidence="2" id="KW-0689">Ribosomal protein</keyword>
<dbReference type="PANTHER" id="PTHR10724:SF7">
    <property type="entry name" value="SMALL RIBOSOMAL SUBUNIT PROTEIN BS1C"/>
    <property type="match status" value="1"/>
</dbReference>
<dbReference type="SUPFAM" id="SSF50249">
    <property type="entry name" value="Nucleic acid-binding proteins"/>
    <property type="match status" value="2"/>
</dbReference>
<sequence length="176" mass="19108">MSSMDVEGNSGTERDFLEKLDAGQVIKGVVSSIADFGAFVDLGAAEGLISVPQLSWSRIDHPSEVVHVGQEVTVTILNIDLERAQIWLSLKSLQPDPFQVFARTQLGNILHGHVTKLTPIGVFVRVDKDVEGLIPASEFTRDGAGMPRQAPKIGDEIIVRVAGINVDKRRVGLQFP</sequence>
<dbReference type="RefSeq" id="WP_114027248.1">
    <property type="nucleotide sequence ID" value="NZ_QOIL01000002.1"/>
</dbReference>
<dbReference type="GO" id="GO:0006412">
    <property type="term" value="P:translation"/>
    <property type="evidence" value="ECO:0007669"/>
    <property type="project" value="TreeGrafter"/>
</dbReference>
<comment type="similarity">
    <text evidence="1">Belongs to the bacterial ribosomal protein bS1 family.</text>
</comment>
<dbReference type="Proteomes" id="UP000253094">
    <property type="component" value="Unassembled WGS sequence"/>
</dbReference>
<evidence type="ECO:0000259" key="4">
    <source>
        <dbReference type="PROSITE" id="PS50126"/>
    </source>
</evidence>
<dbReference type="GO" id="GO:0003735">
    <property type="term" value="F:structural constituent of ribosome"/>
    <property type="evidence" value="ECO:0007669"/>
    <property type="project" value="TreeGrafter"/>
</dbReference>
<evidence type="ECO:0000313" key="6">
    <source>
        <dbReference type="Proteomes" id="UP000253094"/>
    </source>
</evidence>
<dbReference type="CDD" id="cd00164">
    <property type="entry name" value="S1_like"/>
    <property type="match status" value="1"/>
</dbReference>
<dbReference type="FunFam" id="2.40.50.140:FF:000051">
    <property type="entry name" value="RNA-binding transcriptional accessory protein"/>
    <property type="match status" value="1"/>
</dbReference>
<reference evidence="5 6" key="1">
    <citation type="submission" date="2018-06" db="EMBL/GenBank/DDBJ databases">
        <title>Sphaerisporangium craniellae sp. nov., isolated from a marine sponge in the South China Sea.</title>
        <authorList>
            <person name="Li L."/>
        </authorList>
    </citation>
    <scope>NUCLEOTIDE SEQUENCE [LARGE SCALE GENOMIC DNA]</scope>
    <source>
        <strain evidence="5 6">CCTCC AA 208026</strain>
    </source>
</reference>
<organism evidence="5 6">
    <name type="scientific">Sphaerisporangium album</name>
    <dbReference type="NCBI Taxonomy" id="509200"/>
    <lineage>
        <taxon>Bacteria</taxon>
        <taxon>Bacillati</taxon>
        <taxon>Actinomycetota</taxon>
        <taxon>Actinomycetes</taxon>
        <taxon>Streptosporangiales</taxon>
        <taxon>Streptosporangiaceae</taxon>
        <taxon>Sphaerisporangium</taxon>
    </lineage>
</organism>
<evidence type="ECO:0000256" key="2">
    <source>
        <dbReference type="ARBA" id="ARBA00022980"/>
    </source>
</evidence>
<gene>
    <name evidence="5" type="ORF">DQ384_03715</name>
</gene>
<dbReference type="InterPro" id="IPR050437">
    <property type="entry name" value="Ribos_protein_bS1-like"/>
</dbReference>
<dbReference type="InterPro" id="IPR012340">
    <property type="entry name" value="NA-bd_OB-fold"/>
</dbReference>
<evidence type="ECO:0000313" key="5">
    <source>
        <dbReference type="EMBL" id="RCG32611.1"/>
    </source>
</evidence>
<dbReference type="OrthoDB" id="286090at2"/>